<name>A0A375IXG6_9BURK</name>
<sequence>MGLAGGDGEMNDQARAAGVRRAGLAPNRSLSV</sequence>
<organism evidence="2 3">
    <name type="scientific">Cupriavidus taiwanensis</name>
    <dbReference type="NCBI Taxonomy" id="164546"/>
    <lineage>
        <taxon>Bacteria</taxon>
        <taxon>Pseudomonadati</taxon>
        <taxon>Pseudomonadota</taxon>
        <taxon>Betaproteobacteria</taxon>
        <taxon>Burkholderiales</taxon>
        <taxon>Burkholderiaceae</taxon>
        <taxon>Cupriavidus</taxon>
    </lineage>
</organism>
<feature type="compositionally biased region" description="Low complexity" evidence="1">
    <location>
        <begin position="14"/>
        <end position="25"/>
    </location>
</feature>
<dbReference type="EMBL" id="OVTA01000011">
    <property type="protein sequence ID" value="SPR97664.1"/>
    <property type="molecule type" value="Genomic_DNA"/>
</dbReference>
<evidence type="ECO:0000313" key="2">
    <source>
        <dbReference type="EMBL" id="SPR97664.1"/>
    </source>
</evidence>
<dbReference type="AlphaFoldDB" id="A0A375IXG6"/>
<evidence type="ECO:0000313" key="3">
    <source>
        <dbReference type="Proteomes" id="UP000256805"/>
    </source>
</evidence>
<proteinExistence type="predicted"/>
<reference evidence="2 3" key="1">
    <citation type="submission" date="2018-01" db="EMBL/GenBank/DDBJ databases">
        <authorList>
            <person name="Gaut B.S."/>
            <person name="Morton B.R."/>
            <person name="Clegg M.T."/>
            <person name="Duvall M.R."/>
        </authorList>
    </citation>
    <scope>NUCLEOTIDE SEQUENCE [LARGE SCALE GENOMIC DNA]</scope>
    <source>
        <strain evidence="2">Cupriavidus taiwanensis cmp 52</strain>
    </source>
</reference>
<evidence type="ECO:0000256" key="1">
    <source>
        <dbReference type="SAM" id="MobiDB-lite"/>
    </source>
</evidence>
<gene>
    <name evidence="2" type="ORF">CBM2634_A190003</name>
</gene>
<dbReference type="Proteomes" id="UP000256805">
    <property type="component" value="Unassembled WGS sequence"/>
</dbReference>
<accession>A0A375IXG6</accession>
<feature type="region of interest" description="Disordered" evidence="1">
    <location>
        <begin position="1"/>
        <end position="32"/>
    </location>
</feature>
<protein>
    <submittedName>
        <fullName evidence="2">Uncharacterized protein</fullName>
    </submittedName>
</protein>